<keyword evidence="6" id="KW-0436">Ligase</keyword>
<evidence type="ECO:0000259" key="5">
    <source>
        <dbReference type="SMART" id="SM01005"/>
    </source>
</evidence>
<comment type="similarity">
    <text evidence="4">Belongs to the alanine racemase family.</text>
</comment>
<feature type="modified residue" description="N6-(pyridoxal phosphate)lysine" evidence="4">
    <location>
        <position position="482"/>
    </location>
</feature>
<dbReference type="SMART" id="SM01005">
    <property type="entry name" value="Ala_racemase_C"/>
    <property type="match status" value="1"/>
</dbReference>
<comment type="catalytic activity">
    <reaction evidence="4">
        <text>L-alanine = D-alanine</text>
        <dbReference type="Rhea" id="RHEA:20249"/>
        <dbReference type="ChEBI" id="CHEBI:57416"/>
        <dbReference type="ChEBI" id="CHEBI:57972"/>
        <dbReference type="EC" id="5.1.1.1"/>
    </reaction>
</comment>
<evidence type="ECO:0000256" key="3">
    <source>
        <dbReference type="ARBA" id="ARBA00023235"/>
    </source>
</evidence>
<feature type="domain" description="Alanine racemase C-terminal" evidence="5">
    <location>
        <begin position="684"/>
        <end position="808"/>
    </location>
</feature>
<dbReference type="Gene3D" id="3.40.1190.10">
    <property type="entry name" value="Mur-like, catalytic domain"/>
    <property type="match status" value="1"/>
</dbReference>
<keyword evidence="7" id="KW-1185">Reference proteome</keyword>
<dbReference type="PANTHER" id="PTHR30511">
    <property type="entry name" value="ALANINE RACEMASE"/>
    <property type="match status" value="1"/>
</dbReference>
<evidence type="ECO:0000256" key="1">
    <source>
        <dbReference type="ARBA" id="ARBA00001933"/>
    </source>
</evidence>
<sequence>MIWFSDLPALTNGSVLSMDQNQLITNLITDSRKGSNVEGSVFFAIKGPHHDGHLYIKDLYNQGIRQFVIECEIAGLSTLAGCNILLVESSIHAIQAIASAHRSNYNIPVVGITGSNGKTIIKEWLYQLLSPDYKIAKNPGSYNSQLGVPLSVWQLQPYHQLGLFEAGISEPAEMEKLAKIIQPTVGIFSNLGSAHDEGFESRKQKAEEKFKLFENSTIVIYCKDHLLIDEVAVRSNKKLLSWGFSNNADIIIRKDGNYFLISYQNEQERITIPFTDSASVENCLHCVALLIYLKFDLKEINNRIAMLRSIPMRLELKEGINQCQIIDDTYNNDLAGLQISTEFLANQHQKKTKRIILSDVLQSGLPDEDLVKKIAEVIARRKVDFFVGIGELLSKHKKYFPSSSTFFESTEAFLTDFDETKLQNEIILVKGARPFQFEKIVNKLQRKVHGTVMEIDLNAVVHNLNFFKSRIKPSTKIMVMVKAFAYGSGSTEIANLLQFHKVDYLGVAYADEGIELRKNNISLPIMVMNPSEDSFNKLIGHHLEPEIYSFKIFHSYLNFLDGRESTIHLKLDTGMHRLGFDEGDIEELKGLLIKHQNITVASIFSHLAGADEAMHDQFSKQQGEKFFRLANDVSSILPAKPLYHLLNSPGILRLPEMQFDMVRLGIGLYGVDPTQERIGALKPVATLKTFISQIKTIPAGESIGYGRRGNAEKEMRIATIAIGYADGFSRAFSRGIGKVLINGKMASVVGNVCMDMTMVDVTGIDAREGDEVIIFGKEFSIHDVANRINTIPYEILTSTSERVKRVFVAEGI</sequence>
<dbReference type="Pfam" id="PF08245">
    <property type="entry name" value="Mur_ligase_M"/>
    <property type="match status" value="1"/>
</dbReference>
<feature type="active site" description="Proton acceptor; specific for L-alanine" evidence="4">
    <location>
        <position position="705"/>
    </location>
</feature>
<comment type="caution">
    <text evidence="6">The sequence shown here is derived from an EMBL/GenBank/DDBJ whole genome shotgun (WGS) entry which is preliminary data.</text>
</comment>
<dbReference type="InterPro" id="IPR009006">
    <property type="entry name" value="Ala_racemase/Decarboxylase_C"/>
</dbReference>
<dbReference type="GO" id="GO:0016874">
    <property type="term" value="F:ligase activity"/>
    <property type="evidence" value="ECO:0007669"/>
    <property type="project" value="UniProtKB-KW"/>
</dbReference>
<feature type="binding site" evidence="4">
    <location>
        <position position="577"/>
    </location>
    <ligand>
        <name>substrate</name>
    </ligand>
</feature>
<accession>A0ABS5VS14</accession>
<dbReference type="SUPFAM" id="SSF53623">
    <property type="entry name" value="MurD-like peptide ligases, catalytic domain"/>
    <property type="match status" value="1"/>
</dbReference>
<dbReference type="InterPro" id="IPR035911">
    <property type="entry name" value="MurE/MurF_N"/>
</dbReference>
<dbReference type="HAMAP" id="MF_01201">
    <property type="entry name" value="Ala_racemase"/>
    <property type="match status" value="1"/>
</dbReference>
<dbReference type="Pfam" id="PF00842">
    <property type="entry name" value="Ala_racemase_C"/>
    <property type="match status" value="1"/>
</dbReference>
<dbReference type="InterPro" id="IPR036615">
    <property type="entry name" value="Mur_ligase_C_dom_sf"/>
</dbReference>
<protein>
    <recommendedName>
        <fullName evidence="4">Alanine racemase</fullName>
        <ecNumber evidence="4">5.1.1.1</ecNumber>
    </recommendedName>
</protein>
<dbReference type="PRINTS" id="PR00992">
    <property type="entry name" value="ALARACEMASE"/>
</dbReference>
<dbReference type="InterPro" id="IPR001608">
    <property type="entry name" value="Ala_racemase_N"/>
</dbReference>
<dbReference type="NCBIfam" id="TIGR00492">
    <property type="entry name" value="alr"/>
    <property type="match status" value="1"/>
</dbReference>
<feature type="binding site" evidence="4">
    <location>
        <position position="754"/>
    </location>
    <ligand>
        <name>substrate</name>
    </ligand>
</feature>
<gene>
    <name evidence="6" type="ORF">KK060_13015</name>
</gene>
<dbReference type="SUPFAM" id="SSF50621">
    <property type="entry name" value="Alanine racemase C-terminal domain-like"/>
    <property type="match status" value="1"/>
</dbReference>
<evidence type="ECO:0000313" key="6">
    <source>
        <dbReference type="EMBL" id="MBT1704207.1"/>
    </source>
</evidence>
<dbReference type="SUPFAM" id="SSF53244">
    <property type="entry name" value="MurD-like peptide ligases, peptide-binding domain"/>
    <property type="match status" value="1"/>
</dbReference>
<dbReference type="Pfam" id="PF01168">
    <property type="entry name" value="Ala_racemase_N"/>
    <property type="match status" value="1"/>
</dbReference>
<organism evidence="6 7">
    <name type="scientific">Chryseosolibacter indicus</name>
    <dbReference type="NCBI Taxonomy" id="2782351"/>
    <lineage>
        <taxon>Bacteria</taxon>
        <taxon>Pseudomonadati</taxon>
        <taxon>Bacteroidota</taxon>
        <taxon>Cytophagia</taxon>
        <taxon>Cytophagales</taxon>
        <taxon>Chryseotaleaceae</taxon>
        <taxon>Chryseosolibacter</taxon>
    </lineage>
</organism>
<dbReference type="Gene3D" id="2.40.37.10">
    <property type="entry name" value="Lyase, Ornithine Decarboxylase, Chain A, domain 1"/>
    <property type="match status" value="1"/>
</dbReference>
<proteinExistence type="inferred from homology"/>
<dbReference type="InterPro" id="IPR011079">
    <property type="entry name" value="Ala_racemase_C"/>
</dbReference>
<dbReference type="CDD" id="cd00430">
    <property type="entry name" value="PLPDE_III_AR"/>
    <property type="match status" value="1"/>
</dbReference>
<dbReference type="NCBIfam" id="NF008897">
    <property type="entry name" value="PRK11930.1"/>
    <property type="match status" value="1"/>
</dbReference>
<dbReference type="Proteomes" id="UP000772618">
    <property type="component" value="Unassembled WGS sequence"/>
</dbReference>
<dbReference type="EMBL" id="JAHESD010000027">
    <property type="protein sequence ID" value="MBT1704207.1"/>
    <property type="molecule type" value="Genomic_DNA"/>
</dbReference>
<dbReference type="SUPFAM" id="SSF51419">
    <property type="entry name" value="PLP-binding barrel"/>
    <property type="match status" value="1"/>
</dbReference>
<keyword evidence="3 4" id="KW-0413">Isomerase</keyword>
<dbReference type="Gene3D" id="3.20.20.10">
    <property type="entry name" value="Alanine racemase"/>
    <property type="match status" value="1"/>
</dbReference>
<comment type="pathway">
    <text evidence="4">Amino-acid biosynthesis; D-alanine biosynthesis; D-alanine from L-alanine: step 1/1.</text>
</comment>
<dbReference type="Gene3D" id="3.40.1390.10">
    <property type="entry name" value="MurE/MurF, N-terminal domain"/>
    <property type="match status" value="1"/>
</dbReference>
<keyword evidence="2 4" id="KW-0663">Pyridoxal phosphate</keyword>
<comment type="function">
    <text evidence="4">Catalyzes the interconversion of L-alanine and D-alanine. May also act on other amino acids.</text>
</comment>
<evidence type="ECO:0000256" key="2">
    <source>
        <dbReference type="ARBA" id="ARBA00022898"/>
    </source>
</evidence>
<dbReference type="SUPFAM" id="SSF63418">
    <property type="entry name" value="MurE/MurF N-terminal domain"/>
    <property type="match status" value="1"/>
</dbReference>
<dbReference type="InterPro" id="IPR013221">
    <property type="entry name" value="Mur_ligase_cen"/>
</dbReference>
<feature type="active site" description="Proton acceptor; specific for D-alanine" evidence="4">
    <location>
        <position position="482"/>
    </location>
</feature>
<dbReference type="InterPro" id="IPR036565">
    <property type="entry name" value="Mur-like_cat_sf"/>
</dbReference>
<dbReference type="InterPro" id="IPR029066">
    <property type="entry name" value="PLP-binding_barrel"/>
</dbReference>
<dbReference type="EC" id="5.1.1.1" evidence="4"/>
<name>A0ABS5VS14_9BACT</name>
<reference evidence="6 7" key="1">
    <citation type="submission" date="2021-05" db="EMBL/GenBank/DDBJ databases">
        <title>A Polyphasic approach of four new species of the genus Ohtaekwangia: Ohtaekwangia histidinii sp. nov., Ohtaekwangia cretensis sp. nov., Ohtaekwangia indiensis sp. nov., Ohtaekwangia reichenbachii sp. nov. from diverse environment.</title>
        <authorList>
            <person name="Octaviana S."/>
        </authorList>
    </citation>
    <scope>NUCLEOTIDE SEQUENCE [LARGE SCALE GENOMIC DNA]</scope>
    <source>
        <strain evidence="6 7">PWU20</strain>
    </source>
</reference>
<dbReference type="RefSeq" id="WP_254154165.1">
    <property type="nucleotide sequence ID" value="NZ_JAHESD010000027.1"/>
</dbReference>
<evidence type="ECO:0000256" key="4">
    <source>
        <dbReference type="HAMAP-Rule" id="MF_01201"/>
    </source>
</evidence>
<dbReference type="Gene3D" id="3.90.190.20">
    <property type="entry name" value="Mur ligase, C-terminal domain"/>
    <property type="match status" value="1"/>
</dbReference>
<dbReference type="InterPro" id="IPR000821">
    <property type="entry name" value="Ala_racemase"/>
</dbReference>
<comment type="cofactor">
    <cofactor evidence="1 4">
        <name>pyridoxal 5'-phosphate</name>
        <dbReference type="ChEBI" id="CHEBI:597326"/>
    </cofactor>
</comment>
<dbReference type="PANTHER" id="PTHR30511:SF0">
    <property type="entry name" value="ALANINE RACEMASE, CATABOLIC-RELATED"/>
    <property type="match status" value="1"/>
</dbReference>
<evidence type="ECO:0000313" key="7">
    <source>
        <dbReference type="Proteomes" id="UP000772618"/>
    </source>
</evidence>